<sequence length="618" mass="69487">MKRITIKAVLEEYDTNKGYGRALLKAEPHIKELRSFYEDLKGDDLSPASLLRLAQILIGKNTRTDTSESGKAFEKLVSKLGGYTALDTLNASKQLTKDNVVFLEKHPQEATDLAPLIVSISKTTIASERQKVFSIAEKLKNPQELIAVFKELELMSHSENAYFFIHTLSLLNKHDVHSDEVMPLLKGTEEHIIIISQILETLAAKNPSLLTLPNLINILKMKQHHFDFHTVLKILPLDQKSLDILLRVNETYTLGQHYWLEDIVKNFEKAGWDLQLYLEDLLSGKTNGWAVRRVTAELMRLKLKPELLALILPAILTHSHESTELLDAVKILQKEDLKEGLDVAFLKIAIAIPKFSHRLAAALVTLQKAQCYNDATKVYVCLSPEHALGLAQFWIQYTNAGCVDASQRAAMLKRPQCAAYTAEVIEFLQKNNLHKEQNIIAVCKAKLTDKSLLQLLKLMQEAKILEQSSLDILLPQLSFIKTLYSGAQCLAYGGKLDAFNFDSLVSDPVNAVTLAENLGGKPYPSDDLSFLKNPGAQDFMTIRRNTKVLCQGYRQGLFSSGMSSEQKQDFATKRGKTVEETQKETLLKIAQYSGNQALEKETEHHVAEDTYVSFLKIR</sequence>
<dbReference type="PATRIC" id="fig|947033.5.peg.746"/>
<dbReference type="OrthoDB" id="5651004at2"/>
<dbReference type="Proteomes" id="UP000054926">
    <property type="component" value="Unassembled WGS sequence"/>
</dbReference>
<keyword evidence="2" id="KW-1185">Reference proteome</keyword>
<proteinExistence type="predicted"/>
<evidence type="ECO:0000313" key="1">
    <source>
        <dbReference type="EMBL" id="KTD70097.1"/>
    </source>
</evidence>
<reference evidence="1 2" key="1">
    <citation type="submission" date="2015-11" db="EMBL/GenBank/DDBJ databases">
        <title>Genomic analysis of 38 Legionella species identifies large and diverse effector repertoires.</title>
        <authorList>
            <person name="Burstein D."/>
            <person name="Amaro F."/>
            <person name="Zusman T."/>
            <person name="Lifshitz Z."/>
            <person name="Cohen O."/>
            <person name="Gilbert J.A."/>
            <person name="Pupko T."/>
            <person name="Shuman H.A."/>
            <person name="Segal G."/>
        </authorList>
    </citation>
    <scope>NUCLEOTIDE SEQUENCE [LARGE SCALE GENOMIC DNA]</scope>
    <source>
        <strain evidence="1 2">IMVS3376</strain>
    </source>
</reference>
<dbReference type="AlphaFoldDB" id="A0A0W0ZLV0"/>
<name>A0A0W0ZLV0_9GAMM</name>
<accession>A0A0W0ZLV0</accession>
<evidence type="ECO:0000313" key="2">
    <source>
        <dbReference type="Proteomes" id="UP000054926"/>
    </source>
</evidence>
<dbReference type="RefSeq" id="WP_058509707.1">
    <property type="nucleotide sequence ID" value="NZ_LNYY01000016.1"/>
</dbReference>
<gene>
    <name evidence="1" type="ORF">Lste_0701</name>
</gene>
<comment type="caution">
    <text evidence="1">The sequence shown here is derived from an EMBL/GenBank/DDBJ whole genome shotgun (WGS) entry which is preliminary data.</text>
</comment>
<organism evidence="1 2">
    <name type="scientific">Legionella steelei</name>
    <dbReference type="NCBI Taxonomy" id="947033"/>
    <lineage>
        <taxon>Bacteria</taxon>
        <taxon>Pseudomonadati</taxon>
        <taxon>Pseudomonadota</taxon>
        <taxon>Gammaproteobacteria</taxon>
        <taxon>Legionellales</taxon>
        <taxon>Legionellaceae</taxon>
        <taxon>Legionella</taxon>
    </lineage>
</organism>
<dbReference type="EMBL" id="LNYY01000016">
    <property type="protein sequence ID" value="KTD70097.1"/>
    <property type="molecule type" value="Genomic_DNA"/>
</dbReference>
<dbReference type="STRING" id="947033.Lste_0701"/>
<protein>
    <submittedName>
        <fullName evidence="1">Uncharacterized protein</fullName>
    </submittedName>
</protein>